<protein>
    <submittedName>
        <fullName evidence="2">Solute carrier family 15 member 1-like protein</fullName>
    </submittedName>
</protein>
<name>A0A443SS94_9ACAR</name>
<dbReference type="Proteomes" id="UP000288716">
    <property type="component" value="Unassembled WGS sequence"/>
</dbReference>
<dbReference type="OrthoDB" id="10071041at2759"/>
<accession>A0A443SS94</accession>
<feature type="transmembrane region" description="Helical" evidence="1">
    <location>
        <begin position="36"/>
        <end position="58"/>
    </location>
</feature>
<evidence type="ECO:0000313" key="3">
    <source>
        <dbReference type="Proteomes" id="UP000288716"/>
    </source>
</evidence>
<proteinExistence type="predicted"/>
<dbReference type="AlphaFoldDB" id="A0A443SS94"/>
<evidence type="ECO:0000313" key="2">
    <source>
        <dbReference type="EMBL" id="RWS30377.1"/>
    </source>
</evidence>
<feature type="non-terminal residue" evidence="2">
    <location>
        <position position="97"/>
    </location>
</feature>
<keyword evidence="3" id="KW-1185">Reference proteome</keyword>
<evidence type="ECO:0000256" key="1">
    <source>
        <dbReference type="SAM" id="Phobius"/>
    </source>
</evidence>
<keyword evidence="1" id="KW-0812">Transmembrane</keyword>
<gene>
    <name evidence="2" type="ORF">B4U80_08764</name>
</gene>
<keyword evidence="1" id="KW-1133">Transmembrane helix</keyword>
<dbReference type="InterPro" id="IPR036259">
    <property type="entry name" value="MFS_trans_sf"/>
</dbReference>
<dbReference type="EMBL" id="NCKV01000529">
    <property type="protein sequence ID" value="RWS30377.1"/>
    <property type="molecule type" value="Genomic_DNA"/>
</dbReference>
<dbReference type="VEuPathDB" id="VectorBase:LDEU001663"/>
<sequence>MKSVLQAAWLLTVAFGNLLVVIIIEYLKLEKQTHEFFFFAGLMALDMIVFAVMAYFYVYVNNDANDSRIESDNQKNDGKEKQKVNYVNNGYEEDSKF</sequence>
<reference evidence="2 3" key="1">
    <citation type="journal article" date="2018" name="Gigascience">
        <title>Genomes of trombidid mites reveal novel predicted allergens and laterally-transferred genes associated with secondary metabolism.</title>
        <authorList>
            <person name="Dong X."/>
            <person name="Chaisiri K."/>
            <person name="Xia D."/>
            <person name="Armstrong S.D."/>
            <person name="Fang Y."/>
            <person name="Donnelly M.J."/>
            <person name="Kadowaki T."/>
            <person name="McGarry J.W."/>
            <person name="Darby A.C."/>
            <person name="Makepeace B.L."/>
        </authorList>
    </citation>
    <scope>NUCLEOTIDE SEQUENCE [LARGE SCALE GENOMIC DNA]</scope>
    <source>
        <strain evidence="2">UoL-UT</strain>
    </source>
</reference>
<organism evidence="2 3">
    <name type="scientific">Leptotrombidium deliense</name>
    <dbReference type="NCBI Taxonomy" id="299467"/>
    <lineage>
        <taxon>Eukaryota</taxon>
        <taxon>Metazoa</taxon>
        <taxon>Ecdysozoa</taxon>
        <taxon>Arthropoda</taxon>
        <taxon>Chelicerata</taxon>
        <taxon>Arachnida</taxon>
        <taxon>Acari</taxon>
        <taxon>Acariformes</taxon>
        <taxon>Trombidiformes</taxon>
        <taxon>Prostigmata</taxon>
        <taxon>Anystina</taxon>
        <taxon>Parasitengona</taxon>
        <taxon>Trombiculoidea</taxon>
        <taxon>Trombiculidae</taxon>
        <taxon>Leptotrombidium</taxon>
    </lineage>
</organism>
<dbReference type="STRING" id="299467.A0A443SS94"/>
<feature type="transmembrane region" description="Helical" evidence="1">
    <location>
        <begin position="6"/>
        <end position="24"/>
    </location>
</feature>
<keyword evidence="1" id="KW-0472">Membrane</keyword>
<comment type="caution">
    <text evidence="2">The sequence shown here is derived from an EMBL/GenBank/DDBJ whole genome shotgun (WGS) entry which is preliminary data.</text>
</comment>
<dbReference type="Gene3D" id="1.20.1250.20">
    <property type="entry name" value="MFS general substrate transporter like domains"/>
    <property type="match status" value="1"/>
</dbReference>